<evidence type="ECO:0000256" key="5">
    <source>
        <dbReference type="ARBA" id="ARBA00022898"/>
    </source>
</evidence>
<gene>
    <name evidence="8" type="primary">patA_1</name>
    <name evidence="8" type="ORF">MOMUL_10000</name>
</gene>
<feature type="domain" description="Aminotransferase class I/classII large" evidence="7">
    <location>
        <begin position="37"/>
        <end position="385"/>
    </location>
</feature>
<keyword evidence="4 6" id="KW-0808">Transferase</keyword>
<dbReference type="RefSeq" id="WP_062282278.1">
    <property type="nucleotide sequence ID" value="NZ_LTBC01000002.1"/>
</dbReference>
<name>A0A151AZY5_9FIRM</name>
<dbReference type="EC" id="2.6.1.-" evidence="6"/>
<evidence type="ECO:0000256" key="3">
    <source>
        <dbReference type="ARBA" id="ARBA00022576"/>
    </source>
</evidence>
<keyword evidence="9" id="KW-1185">Reference proteome</keyword>
<dbReference type="Proteomes" id="UP000075670">
    <property type="component" value="Unassembled WGS sequence"/>
</dbReference>
<reference evidence="8 9" key="1">
    <citation type="submission" date="2016-02" db="EMBL/GenBank/DDBJ databases">
        <title>Genome sequence of Moorella mulderi DSM 14980.</title>
        <authorList>
            <person name="Poehlein A."/>
            <person name="Daniel R."/>
        </authorList>
    </citation>
    <scope>NUCLEOTIDE SEQUENCE [LARGE SCALE GENOMIC DNA]</scope>
    <source>
        <strain evidence="8 9">DSM 14980</strain>
    </source>
</reference>
<dbReference type="InterPro" id="IPR015421">
    <property type="entry name" value="PyrdxlP-dep_Trfase_major"/>
</dbReference>
<dbReference type="OrthoDB" id="9803354at2"/>
<dbReference type="CDD" id="cd00609">
    <property type="entry name" value="AAT_like"/>
    <property type="match status" value="1"/>
</dbReference>
<sequence length="404" mass="44812">MTITCGFEAQRFINPTVKNIPPSGIRRFFDMVASTRGVISLGVGEPDFVTPWHIREACVQSLERGYTMYTSNYGLPELRQAIAGYLAERFGLSYDPQKQVMVTIGASEAVDLALRTVINPGDEVLIPEPCYVSYRPITQLAGGVPVTVPTTMEDEFALTAARLEKYITPRTKILILCFPNNPTGAVLNEAEMQAIAALVKKYNLLVISDEIYAELRYDGPPRSFAALPGMQERTILVSGFSKAFAMTGWRVGYVAAHPDLLAAMVKIHQYTILCAPVMGQMAALEALRNGRQDVERMVAEYDRRRRLVVSRLREMGLECFEPRGAFYVFPSIKVTGLTSTQFAEELLKEEKVAVVPGPAFGSSGEGFIRCSYATSLAELTEAMNRMERFVARRLAFKHRAVAHA</sequence>
<keyword evidence="5" id="KW-0663">Pyridoxal phosphate</keyword>
<accession>A0A151AZY5</accession>
<dbReference type="PROSITE" id="PS00105">
    <property type="entry name" value="AA_TRANSFER_CLASS_1"/>
    <property type="match status" value="1"/>
</dbReference>
<evidence type="ECO:0000313" key="8">
    <source>
        <dbReference type="EMBL" id="KYH33218.1"/>
    </source>
</evidence>
<dbReference type="PANTHER" id="PTHR46383">
    <property type="entry name" value="ASPARTATE AMINOTRANSFERASE"/>
    <property type="match status" value="1"/>
</dbReference>
<dbReference type="InterPro" id="IPR050596">
    <property type="entry name" value="AspAT/PAT-like"/>
</dbReference>
<dbReference type="FunFam" id="3.40.640.10:FF:000033">
    <property type="entry name" value="Aspartate aminotransferase"/>
    <property type="match status" value="1"/>
</dbReference>
<protein>
    <recommendedName>
        <fullName evidence="6">Aminotransferase</fullName>
        <ecNumber evidence="6">2.6.1.-</ecNumber>
    </recommendedName>
</protein>
<dbReference type="PATRIC" id="fig|1122241.3.peg.1049"/>
<comment type="similarity">
    <text evidence="2 6">Belongs to the class-I pyridoxal-phosphate-dependent aminotransferase family.</text>
</comment>
<dbReference type="GO" id="GO:0030170">
    <property type="term" value="F:pyridoxal phosphate binding"/>
    <property type="evidence" value="ECO:0007669"/>
    <property type="project" value="InterPro"/>
</dbReference>
<dbReference type="PANTHER" id="PTHR46383:SF3">
    <property type="entry name" value="ASPARTATE AMINOTRANSFERASE-RELATED"/>
    <property type="match status" value="1"/>
</dbReference>
<dbReference type="AlphaFoldDB" id="A0A151AZY5"/>
<dbReference type="InterPro" id="IPR015422">
    <property type="entry name" value="PyrdxlP-dep_Trfase_small"/>
</dbReference>
<dbReference type="Pfam" id="PF00155">
    <property type="entry name" value="Aminotran_1_2"/>
    <property type="match status" value="1"/>
</dbReference>
<dbReference type="GO" id="GO:0006520">
    <property type="term" value="P:amino acid metabolic process"/>
    <property type="evidence" value="ECO:0007669"/>
    <property type="project" value="InterPro"/>
</dbReference>
<organism evidence="8 9">
    <name type="scientific">Moorella mulderi DSM 14980</name>
    <dbReference type="NCBI Taxonomy" id="1122241"/>
    <lineage>
        <taxon>Bacteria</taxon>
        <taxon>Bacillati</taxon>
        <taxon>Bacillota</taxon>
        <taxon>Clostridia</taxon>
        <taxon>Neomoorellales</taxon>
        <taxon>Neomoorellaceae</taxon>
        <taxon>Neomoorella</taxon>
    </lineage>
</organism>
<evidence type="ECO:0000256" key="1">
    <source>
        <dbReference type="ARBA" id="ARBA00001933"/>
    </source>
</evidence>
<comment type="cofactor">
    <cofactor evidence="1 6">
        <name>pyridoxal 5'-phosphate</name>
        <dbReference type="ChEBI" id="CHEBI:597326"/>
    </cofactor>
</comment>
<proteinExistence type="inferred from homology"/>
<evidence type="ECO:0000256" key="2">
    <source>
        <dbReference type="ARBA" id="ARBA00007441"/>
    </source>
</evidence>
<comment type="caution">
    <text evidence="8">The sequence shown here is derived from an EMBL/GenBank/DDBJ whole genome shotgun (WGS) entry which is preliminary data.</text>
</comment>
<dbReference type="EMBL" id="LTBC01000002">
    <property type="protein sequence ID" value="KYH33218.1"/>
    <property type="molecule type" value="Genomic_DNA"/>
</dbReference>
<dbReference type="Gene3D" id="3.40.640.10">
    <property type="entry name" value="Type I PLP-dependent aspartate aminotransferase-like (Major domain)"/>
    <property type="match status" value="1"/>
</dbReference>
<dbReference type="InterPro" id="IPR004839">
    <property type="entry name" value="Aminotransferase_I/II_large"/>
</dbReference>
<dbReference type="InterPro" id="IPR015424">
    <property type="entry name" value="PyrdxlP-dep_Trfase"/>
</dbReference>
<keyword evidence="3 6" id="KW-0032">Aminotransferase</keyword>
<evidence type="ECO:0000256" key="6">
    <source>
        <dbReference type="RuleBase" id="RU000481"/>
    </source>
</evidence>
<evidence type="ECO:0000256" key="4">
    <source>
        <dbReference type="ARBA" id="ARBA00022679"/>
    </source>
</evidence>
<evidence type="ECO:0000259" key="7">
    <source>
        <dbReference type="Pfam" id="PF00155"/>
    </source>
</evidence>
<dbReference type="SUPFAM" id="SSF53383">
    <property type="entry name" value="PLP-dependent transferases"/>
    <property type="match status" value="1"/>
</dbReference>
<dbReference type="InterPro" id="IPR004838">
    <property type="entry name" value="NHTrfase_class1_PyrdxlP-BS"/>
</dbReference>
<evidence type="ECO:0000313" key="9">
    <source>
        <dbReference type="Proteomes" id="UP000075670"/>
    </source>
</evidence>
<dbReference type="GO" id="GO:0008483">
    <property type="term" value="F:transaminase activity"/>
    <property type="evidence" value="ECO:0007669"/>
    <property type="project" value="UniProtKB-KW"/>
</dbReference>
<dbReference type="Gene3D" id="3.90.1150.10">
    <property type="entry name" value="Aspartate Aminotransferase, domain 1"/>
    <property type="match status" value="1"/>
</dbReference>